<reference evidence="2" key="2">
    <citation type="journal article" date="2023" name="IMA Fungus">
        <title>Comparative genomic study of the Penicillium genus elucidates a diverse pangenome and 15 lateral gene transfer events.</title>
        <authorList>
            <person name="Petersen C."/>
            <person name="Sorensen T."/>
            <person name="Nielsen M.R."/>
            <person name="Sondergaard T.E."/>
            <person name="Sorensen J.L."/>
            <person name="Fitzpatrick D.A."/>
            <person name="Frisvad J.C."/>
            <person name="Nielsen K.L."/>
        </authorList>
    </citation>
    <scope>NUCLEOTIDE SEQUENCE</scope>
    <source>
        <strain evidence="2">IBT 30069</strain>
    </source>
</reference>
<sequence length="209" mass="23659">MRLPAQLYDKVHTILLIVGFVVSTSLAASQAIELDLVFPRNDTYAPLAFFPIVLAVQNANLAWQLGAAIQYSLYYLDSDDILKGNAYVSSGSPSTDPFFWIDYTQRTDQTEGAWLLYWEFGLYWNCSYVNGSYSAEQSYESPGGMMYFTTASDGKQPDFESETCPMPIAIEVKEVYERKRLRSNLGFCTESGNAMRCAVRGFRSKQYHQ</sequence>
<evidence type="ECO:0000313" key="3">
    <source>
        <dbReference type="Proteomes" id="UP001149165"/>
    </source>
</evidence>
<organism evidence="2 3">
    <name type="scientific">Penicillium angulare</name>
    <dbReference type="NCBI Taxonomy" id="116970"/>
    <lineage>
        <taxon>Eukaryota</taxon>
        <taxon>Fungi</taxon>
        <taxon>Dikarya</taxon>
        <taxon>Ascomycota</taxon>
        <taxon>Pezizomycotina</taxon>
        <taxon>Eurotiomycetes</taxon>
        <taxon>Eurotiomycetidae</taxon>
        <taxon>Eurotiales</taxon>
        <taxon>Aspergillaceae</taxon>
        <taxon>Penicillium</taxon>
    </lineage>
</organism>
<keyword evidence="3" id="KW-1185">Reference proteome</keyword>
<dbReference type="AlphaFoldDB" id="A0A9W9K657"/>
<evidence type="ECO:0000313" key="2">
    <source>
        <dbReference type="EMBL" id="KAJ5094021.1"/>
    </source>
</evidence>
<name>A0A9W9K657_9EURO</name>
<gene>
    <name evidence="2" type="ORF">N7456_009882</name>
</gene>
<comment type="caution">
    <text evidence="2">The sequence shown here is derived from an EMBL/GenBank/DDBJ whole genome shotgun (WGS) entry which is preliminary data.</text>
</comment>
<protein>
    <recommendedName>
        <fullName evidence="1">DUF7136 domain-containing protein</fullName>
    </recommendedName>
</protein>
<proteinExistence type="predicted"/>
<evidence type="ECO:0000259" key="1">
    <source>
        <dbReference type="Pfam" id="PF23584"/>
    </source>
</evidence>
<reference evidence="2" key="1">
    <citation type="submission" date="2022-11" db="EMBL/GenBank/DDBJ databases">
        <authorList>
            <person name="Petersen C."/>
        </authorList>
    </citation>
    <scope>NUCLEOTIDE SEQUENCE</scope>
    <source>
        <strain evidence="2">IBT 30069</strain>
    </source>
</reference>
<dbReference type="EMBL" id="JAPQKH010000006">
    <property type="protein sequence ID" value="KAJ5094021.1"/>
    <property type="molecule type" value="Genomic_DNA"/>
</dbReference>
<dbReference type="Pfam" id="PF23584">
    <property type="entry name" value="DUF7136"/>
    <property type="match status" value="1"/>
</dbReference>
<accession>A0A9W9K657</accession>
<dbReference type="InterPro" id="IPR055560">
    <property type="entry name" value="DUF7136"/>
</dbReference>
<dbReference type="OrthoDB" id="4490227at2759"/>
<dbReference type="Proteomes" id="UP001149165">
    <property type="component" value="Unassembled WGS sequence"/>
</dbReference>
<feature type="domain" description="DUF7136" evidence="1">
    <location>
        <begin position="28"/>
        <end position="180"/>
    </location>
</feature>